<dbReference type="Gene3D" id="3.30.428.10">
    <property type="entry name" value="HIT-like"/>
    <property type="match status" value="1"/>
</dbReference>
<name>A0A176W4B2_MARPO</name>
<evidence type="ECO:0000313" key="3">
    <source>
        <dbReference type="EMBL" id="OAE27868.1"/>
    </source>
</evidence>
<feature type="domain" description="HIT" evidence="2">
    <location>
        <begin position="84"/>
        <end position="123"/>
    </location>
</feature>
<dbReference type="PANTHER" id="PTHR23089">
    <property type="entry name" value="HISTIDINE TRIAD HIT PROTEIN"/>
    <property type="match status" value="1"/>
</dbReference>
<dbReference type="PROSITE" id="PS51084">
    <property type="entry name" value="HIT_2"/>
    <property type="match status" value="1"/>
</dbReference>
<dbReference type="PRINTS" id="PR00332">
    <property type="entry name" value="HISTRIAD"/>
</dbReference>
<keyword evidence="4" id="KW-1185">Reference proteome</keyword>
<reference evidence="3" key="1">
    <citation type="submission" date="2016-03" db="EMBL/GenBank/DDBJ databases">
        <title>Mechanisms controlling the formation of the plant cell surface in tip-growing cells are functionally conserved among land plants.</title>
        <authorList>
            <person name="Honkanen S."/>
            <person name="Jones V.A."/>
            <person name="Morieri G."/>
            <person name="Champion C."/>
            <person name="Hetherington A.J."/>
            <person name="Kelly S."/>
            <person name="Saint-Marcoux D."/>
            <person name="Proust H."/>
            <person name="Prescott H."/>
            <person name="Dolan L."/>
        </authorList>
    </citation>
    <scope>NUCLEOTIDE SEQUENCE [LARGE SCALE GENOMIC DNA]</scope>
    <source>
        <tissue evidence="3">Whole gametophyte</tissue>
    </source>
</reference>
<evidence type="ECO:0000313" key="4">
    <source>
        <dbReference type="Proteomes" id="UP000077202"/>
    </source>
</evidence>
<sequence length="199" mass="21758">MAKLLNPLLPCTPRLGLLPSSLYTSHQKLAAKGITIASLPKRRLNSLISHLQSTMAGNTSEEENALRAAAQNLAKQAEAGVPTIFDKIVKKEIPCTSVYEDEKVLAFRDINPQAPTHIVIIPKDRDGLTQLSKAEERHKEILGHLMYVATVVAKDLGLKDGFRIVINDGVNGCKHSKPSTIRCLTEFRGQVSQLAADED</sequence>
<organism evidence="3 4">
    <name type="scientific">Marchantia polymorpha subsp. ruderalis</name>
    <dbReference type="NCBI Taxonomy" id="1480154"/>
    <lineage>
        <taxon>Eukaryota</taxon>
        <taxon>Viridiplantae</taxon>
        <taxon>Streptophyta</taxon>
        <taxon>Embryophyta</taxon>
        <taxon>Marchantiophyta</taxon>
        <taxon>Marchantiopsida</taxon>
        <taxon>Marchantiidae</taxon>
        <taxon>Marchantiales</taxon>
        <taxon>Marchantiaceae</taxon>
        <taxon>Marchantia</taxon>
    </lineage>
</organism>
<dbReference type="InterPro" id="IPR011146">
    <property type="entry name" value="HIT-like"/>
</dbReference>
<dbReference type="AlphaFoldDB" id="A0A176W4B2"/>
<dbReference type="InterPro" id="IPR001310">
    <property type="entry name" value="Histidine_triad_HIT"/>
</dbReference>
<protein>
    <recommendedName>
        <fullName evidence="2">HIT domain-containing protein</fullName>
    </recommendedName>
</protein>
<accession>A0A176W4B2</accession>
<dbReference type="CDD" id="cd01276">
    <property type="entry name" value="PKCI_related"/>
    <property type="match status" value="1"/>
</dbReference>
<dbReference type="Proteomes" id="UP000077202">
    <property type="component" value="Unassembled WGS sequence"/>
</dbReference>
<dbReference type="EMBL" id="LVLJ01001811">
    <property type="protein sequence ID" value="OAE27868.1"/>
    <property type="molecule type" value="Genomic_DNA"/>
</dbReference>
<comment type="caution">
    <text evidence="1">Lacks conserved residue(s) required for the propagation of feature annotation.</text>
</comment>
<dbReference type="Pfam" id="PF01230">
    <property type="entry name" value="HIT"/>
    <property type="match status" value="1"/>
</dbReference>
<gene>
    <name evidence="3" type="ORF">AXG93_3459s1110</name>
</gene>
<dbReference type="SUPFAM" id="SSF54197">
    <property type="entry name" value="HIT-like"/>
    <property type="match status" value="1"/>
</dbReference>
<dbReference type="GO" id="GO:0047627">
    <property type="term" value="F:adenylylsulfatase activity"/>
    <property type="evidence" value="ECO:0007669"/>
    <property type="project" value="UniProtKB-ARBA"/>
</dbReference>
<dbReference type="InterPro" id="IPR036265">
    <property type="entry name" value="HIT-like_sf"/>
</dbReference>
<evidence type="ECO:0000259" key="2">
    <source>
        <dbReference type="PROSITE" id="PS51084"/>
    </source>
</evidence>
<evidence type="ECO:0000256" key="1">
    <source>
        <dbReference type="PROSITE-ProRule" id="PRU00464"/>
    </source>
</evidence>
<proteinExistence type="predicted"/>
<comment type="caution">
    <text evidence="3">The sequence shown here is derived from an EMBL/GenBank/DDBJ whole genome shotgun (WGS) entry which is preliminary data.</text>
</comment>